<feature type="transmembrane region" description="Helical" evidence="6">
    <location>
        <begin position="48"/>
        <end position="66"/>
    </location>
</feature>
<evidence type="ECO:0000256" key="1">
    <source>
        <dbReference type="ARBA" id="ARBA00004651"/>
    </source>
</evidence>
<reference evidence="7 10" key="2">
    <citation type="journal article" date="2024" name="Int. J. Syst. Evol. Microbiol.">
        <title>Lacrimispora brassicae sp. nov. isolated from fermented cabbage, and proposal of Clostridium indicum Gundawar et al. 2019 and Clostridium methoxybenzovorans Mechichi et al. 1999 as heterotypic synonyms of Lacrimispora amygdalina (Parshina et al. 2003) Haas and Blanchard 2020 and Lacrimispora indolis (McClung and McCoy 1957) Haas and Blanchard 2020, respectively.</title>
        <authorList>
            <person name="Kobayashi H."/>
            <person name="Tanizawa Y."/>
            <person name="Sakamoto M."/>
            <person name="Ohkuma M."/>
            <person name="Tohno M."/>
        </authorList>
    </citation>
    <scope>NUCLEOTIDE SEQUENCE [LARGE SCALE GENOMIC DNA]</scope>
    <source>
        <strain evidence="7 10">DSM 12857</strain>
    </source>
</reference>
<accession>A0A3E2NIH3</accession>
<dbReference type="PANTHER" id="PTHR32196:SF72">
    <property type="entry name" value="RIBOSE IMPORT PERMEASE PROTEIN RBSC"/>
    <property type="match status" value="1"/>
</dbReference>
<feature type="transmembrane region" description="Helical" evidence="6">
    <location>
        <begin position="96"/>
        <end position="118"/>
    </location>
</feature>
<dbReference type="GO" id="GO:0022857">
    <property type="term" value="F:transmembrane transporter activity"/>
    <property type="evidence" value="ECO:0007669"/>
    <property type="project" value="InterPro"/>
</dbReference>
<evidence type="ECO:0000313" key="10">
    <source>
        <dbReference type="Proteomes" id="UP001419084"/>
    </source>
</evidence>
<keyword evidence="2" id="KW-1003">Cell membrane</keyword>
<evidence type="ECO:0000256" key="4">
    <source>
        <dbReference type="ARBA" id="ARBA00022989"/>
    </source>
</evidence>
<evidence type="ECO:0000256" key="2">
    <source>
        <dbReference type="ARBA" id="ARBA00022475"/>
    </source>
</evidence>
<dbReference type="AlphaFoldDB" id="A0A3E2NIH3"/>
<keyword evidence="3 6" id="KW-0812">Transmembrane</keyword>
<protein>
    <submittedName>
        <fullName evidence="7 8">ABC transporter permease</fullName>
    </submittedName>
</protein>
<organism evidence="8 9">
    <name type="scientific">Lacrimispora amygdalina</name>
    <dbReference type="NCBI Taxonomy" id="253257"/>
    <lineage>
        <taxon>Bacteria</taxon>
        <taxon>Bacillati</taxon>
        <taxon>Bacillota</taxon>
        <taxon>Clostridia</taxon>
        <taxon>Lachnospirales</taxon>
        <taxon>Lachnospiraceae</taxon>
        <taxon>Lacrimispora</taxon>
    </lineage>
</organism>
<feature type="transmembrane region" description="Helical" evidence="6">
    <location>
        <begin position="270"/>
        <end position="289"/>
    </location>
</feature>
<comment type="subcellular location">
    <subcellularLocation>
        <location evidence="1">Cell membrane</location>
        <topology evidence="1">Multi-pass membrane protein</topology>
    </subcellularLocation>
</comment>
<evidence type="ECO:0000256" key="6">
    <source>
        <dbReference type="SAM" id="Phobius"/>
    </source>
</evidence>
<feature type="transmembrane region" description="Helical" evidence="6">
    <location>
        <begin position="164"/>
        <end position="184"/>
    </location>
</feature>
<keyword evidence="5 6" id="KW-0472">Membrane</keyword>
<dbReference type="EMBL" id="BRPJ01000001">
    <property type="protein sequence ID" value="GLB28097.1"/>
    <property type="molecule type" value="Genomic_DNA"/>
</dbReference>
<keyword evidence="4 6" id="KW-1133">Transmembrane helix</keyword>
<sequence length="320" mass="33748">MWKLCKSKKIDVHACSLYLGGFVILLAFSILCRLNGKNFFSMQNIMNIIQQSAIIGITGIGASFVILTGGIDLSVGSIIAFVGIAGGMMLKGGVPLAVTIILCIVIGFLIGIFNGYFISFGKVPAFIVTLGSMQIFRGFTKVLTDGKPISGFDDSLAAFTGSKLFGITALVYYVFILYVIMVFVTTKTKFGRRVYAFGGNPNAAKLSGVKIRKIEILTYAIAGMFSAIGGVCLLSRLAYADPNAGAGYEMDAIAATVLGGIALSGGKGNVGNTLIGALVLGILKCGLQILNVATYWQTVIIGVVIILAVYVDKANERKAE</sequence>
<name>A0A3E2NIH3_9FIRM</name>
<evidence type="ECO:0000313" key="8">
    <source>
        <dbReference type="EMBL" id="RFZ80710.1"/>
    </source>
</evidence>
<keyword evidence="10" id="KW-1185">Reference proteome</keyword>
<feature type="transmembrane region" description="Helical" evidence="6">
    <location>
        <begin position="12"/>
        <end position="36"/>
    </location>
</feature>
<proteinExistence type="predicted"/>
<dbReference type="Proteomes" id="UP000260680">
    <property type="component" value="Unassembled WGS sequence"/>
</dbReference>
<evidence type="ECO:0000256" key="3">
    <source>
        <dbReference type="ARBA" id="ARBA00022692"/>
    </source>
</evidence>
<comment type="caution">
    <text evidence="8">The sequence shown here is derived from an EMBL/GenBank/DDBJ whole genome shotgun (WGS) entry which is preliminary data.</text>
</comment>
<dbReference type="EMBL" id="QOHO01000006">
    <property type="protein sequence ID" value="RFZ80710.1"/>
    <property type="molecule type" value="Genomic_DNA"/>
</dbReference>
<evidence type="ECO:0000313" key="9">
    <source>
        <dbReference type="Proteomes" id="UP000260680"/>
    </source>
</evidence>
<evidence type="ECO:0000256" key="5">
    <source>
        <dbReference type="ARBA" id="ARBA00023136"/>
    </source>
</evidence>
<gene>
    <name evidence="7" type="primary">rbsC_1</name>
    <name evidence="8" type="ORF">DS742_01680</name>
    <name evidence="7" type="ORF">LAD12857_00200</name>
</gene>
<feature type="transmembrane region" description="Helical" evidence="6">
    <location>
        <begin position="125"/>
        <end position="144"/>
    </location>
</feature>
<feature type="transmembrane region" description="Helical" evidence="6">
    <location>
        <begin position="295"/>
        <end position="311"/>
    </location>
</feature>
<dbReference type="Pfam" id="PF02653">
    <property type="entry name" value="BPD_transp_2"/>
    <property type="match status" value="1"/>
</dbReference>
<reference evidence="8 9" key="1">
    <citation type="submission" date="2018-07" db="EMBL/GenBank/DDBJ databases">
        <title>New species, Clostridium PI-S10-A1B.</title>
        <authorList>
            <person name="Krishna G."/>
            <person name="Summeta K."/>
            <person name="Shikha S."/>
            <person name="Prabhu P.B."/>
            <person name="Suresh K."/>
        </authorList>
    </citation>
    <scope>NUCLEOTIDE SEQUENCE [LARGE SCALE GENOMIC DNA]</scope>
    <source>
        <strain evidence="8 9">PI-S10-A1B</strain>
    </source>
</reference>
<dbReference type="PANTHER" id="PTHR32196">
    <property type="entry name" value="ABC TRANSPORTER PERMEASE PROTEIN YPHD-RELATED-RELATED"/>
    <property type="match status" value="1"/>
</dbReference>
<dbReference type="OrthoDB" id="9815820at2"/>
<dbReference type="CDD" id="cd06579">
    <property type="entry name" value="TM_PBP1_transp_AraH_like"/>
    <property type="match status" value="1"/>
</dbReference>
<evidence type="ECO:0000313" key="7">
    <source>
        <dbReference type="EMBL" id="GLB28097.1"/>
    </source>
</evidence>
<dbReference type="GO" id="GO:0005886">
    <property type="term" value="C:plasma membrane"/>
    <property type="evidence" value="ECO:0007669"/>
    <property type="project" value="UniProtKB-SubCell"/>
</dbReference>
<dbReference type="InterPro" id="IPR001851">
    <property type="entry name" value="ABC_transp_permease"/>
</dbReference>
<feature type="transmembrane region" description="Helical" evidence="6">
    <location>
        <begin position="216"/>
        <end position="239"/>
    </location>
</feature>
<dbReference type="Proteomes" id="UP001419084">
    <property type="component" value="Unassembled WGS sequence"/>
</dbReference>
<dbReference type="RefSeq" id="WP_117415309.1">
    <property type="nucleotide sequence ID" value="NZ_BRPJ01000001.1"/>
</dbReference>